<proteinExistence type="predicted"/>
<feature type="domain" description="Filamentous haemagglutinin FhaB/tRNA nuclease CdiA-like TPS" evidence="2">
    <location>
        <begin position="2"/>
        <end position="156"/>
    </location>
</feature>
<feature type="region of interest" description="Disordered" evidence="1">
    <location>
        <begin position="585"/>
        <end position="604"/>
    </location>
</feature>
<sequence>GRITGGDASYINGLIQITGGQSNLYLMNPAGIVFGANAQLNVPGDFLATTATGIGVGYGWFNAIGDNNWASLVGTPLQFAFGLEQPGSIANFGELIRQPGNHLTLLGGSILNTGTLTSPGGTITIAAVPGESVVRISQENHLLSLDVRQQETHSLGAIAPLSLPELLVGGSLTHATRVVVQEDGTIALTGSEITVAPQPGDVITSGTLDVSAEETAGGQIALLGNRVAVVEGTLDASGSGGGTIRIGGDFQGRGNIPNATQTVVTQGSEIAADAIGDGDGGTVILWADDTTEFAGSITARGSQETPSDGGFVEVSGKETLLFRGHVDLSAVRGTVGNLLLDPENIEIVANGGTHNNTLLFNSTILATDGPGINYTISRATLEGIIADIRLEASNDIIIAPGVSLNFANPGGTLVGANPLQLAFIANANNSGSGDFRMDPTQSIMAKGRSLTISGVNITLGNVDVSDISINILFLGLMARNAGSVTLTATGGDIVTGNIIAQANDNLLGDLVMQGGGDITLSAPLGRVETGILRTDAYMDGLVKGDGGVIAIAAGTDIQTGNVSTRSSGASGGAVTLDSTTGSILTGNIDSRSDNNGNGGNIRLTANQGNIGTDRIWSRSTTNGTSGGSIDLYAPTGTISVESIQGYINPINIEGDLRVNQDLTIEHYLDQGDIHLEGSVNGDARLFLQTELGTVTIDSVVGEETPLVDLTVNAANTAIAQNITTTNNQTYHTPITVTGDVELTANRIQFTDVVSATGTINLEGNIGETTPLTLLTTDTPTTLSGNATATLLDFGDSLFLNGNLRLRGEEIDFGGPVFGTGDLTLEPFTANQPVALGYADNNTPALDLTVTEFNQFQNGFNSITIGRTDGTASIDLNQVSIRDPLTVRSPTGMINLHNTILGTDNASLIFSTNGDIQILNPATVETANGEITFDGTVNGN</sequence>
<feature type="compositionally biased region" description="Low complexity" evidence="1">
    <location>
        <begin position="586"/>
        <end position="595"/>
    </location>
</feature>
<gene>
    <name evidence="3" type="ORF">J0895_20940</name>
</gene>
<dbReference type="EMBL" id="JAFLQW010000553">
    <property type="protein sequence ID" value="MBO0351500.1"/>
    <property type="molecule type" value="Genomic_DNA"/>
</dbReference>
<name>A0ABS3FWK2_9CYAN</name>
<organism evidence="3 4">
    <name type="scientific">Phormidium pseudopriestleyi FRX01</name>
    <dbReference type="NCBI Taxonomy" id="1759528"/>
    <lineage>
        <taxon>Bacteria</taxon>
        <taxon>Bacillati</taxon>
        <taxon>Cyanobacteriota</taxon>
        <taxon>Cyanophyceae</taxon>
        <taxon>Oscillatoriophycideae</taxon>
        <taxon>Oscillatoriales</taxon>
        <taxon>Oscillatoriaceae</taxon>
        <taxon>Phormidium</taxon>
    </lineage>
</organism>
<dbReference type="InterPro" id="IPR011050">
    <property type="entry name" value="Pectin_lyase_fold/virulence"/>
</dbReference>
<dbReference type="Proteomes" id="UP000664844">
    <property type="component" value="Unassembled WGS sequence"/>
</dbReference>
<dbReference type="Gene3D" id="2.160.20.10">
    <property type="entry name" value="Single-stranded right-handed beta-helix, Pectin lyase-like"/>
    <property type="match status" value="1"/>
</dbReference>
<evidence type="ECO:0000259" key="2">
    <source>
        <dbReference type="Pfam" id="PF05860"/>
    </source>
</evidence>
<evidence type="ECO:0000313" key="3">
    <source>
        <dbReference type="EMBL" id="MBO0351500.1"/>
    </source>
</evidence>
<dbReference type="SUPFAM" id="SSF51126">
    <property type="entry name" value="Pectin lyase-like"/>
    <property type="match status" value="1"/>
</dbReference>
<reference evidence="3 4" key="1">
    <citation type="submission" date="2021-03" db="EMBL/GenBank/DDBJ databases">
        <title>Metabolic Capacity of the Antarctic Cyanobacterium Phormidium pseudopriestleyi that Sustains Oxygenic Photosynthesis in the Presence of Hydrogen Sulfide.</title>
        <authorList>
            <person name="Lumian J.E."/>
            <person name="Jungblut A.D."/>
            <person name="Dillon M.L."/>
            <person name="Hawes I."/>
            <person name="Doran P.T."/>
            <person name="Mackey T.J."/>
            <person name="Dick G.J."/>
            <person name="Grettenberger C.L."/>
            <person name="Sumner D.Y."/>
        </authorList>
    </citation>
    <scope>NUCLEOTIDE SEQUENCE [LARGE SCALE GENOMIC DNA]</scope>
    <source>
        <strain evidence="3 4">FRX01</strain>
    </source>
</reference>
<keyword evidence="4" id="KW-1185">Reference proteome</keyword>
<evidence type="ECO:0000256" key="1">
    <source>
        <dbReference type="SAM" id="MobiDB-lite"/>
    </source>
</evidence>
<dbReference type="Pfam" id="PF05860">
    <property type="entry name" value="TPS"/>
    <property type="match status" value="1"/>
</dbReference>
<dbReference type="NCBIfam" id="TIGR01901">
    <property type="entry name" value="adhes_NPXG"/>
    <property type="match status" value="1"/>
</dbReference>
<dbReference type="RefSeq" id="WP_207089935.1">
    <property type="nucleotide sequence ID" value="NZ_JAFLQW010000553.1"/>
</dbReference>
<accession>A0ABS3FWK2</accession>
<dbReference type="InterPro" id="IPR008638">
    <property type="entry name" value="FhaB/CdiA-like_TPS"/>
</dbReference>
<protein>
    <submittedName>
        <fullName evidence="3">Filamentous hemagglutinin N-terminal domain-containing protein</fullName>
    </submittedName>
</protein>
<comment type="caution">
    <text evidence="3">The sequence shown here is derived from an EMBL/GenBank/DDBJ whole genome shotgun (WGS) entry which is preliminary data.</text>
</comment>
<feature type="non-terminal residue" evidence="3">
    <location>
        <position position="1"/>
    </location>
</feature>
<evidence type="ECO:0000313" key="4">
    <source>
        <dbReference type="Proteomes" id="UP000664844"/>
    </source>
</evidence>
<dbReference type="InterPro" id="IPR012334">
    <property type="entry name" value="Pectin_lyas_fold"/>
</dbReference>